<protein>
    <submittedName>
        <fullName evidence="1">Uncharacterized protein</fullName>
    </submittedName>
</protein>
<comment type="caution">
    <text evidence="1">The sequence shown here is derived from an EMBL/GenBank/DDBJ whole genome shotgun (WGS) entry which is preliminary data.</text>
</comment>
<gene>
    <name evidence="1" type="ORF">RIF29_39634</name>
</gene>
<sequence length="151" mass="17807">MSREEGWGILGDFNAVYSQDKRVRLLDSFDAFEALEFSPFYSDSITDGFLMLVWVSWWKFAGIHPWCLDLRLGYLVRNLLSLISQKSRVKWTKEGDANNVHIHACLTQRRNRKREDSWLKEVLDIKTIVQKHFSNHFRELVPVRSTLMGVF</sequence>
<evidence type="ECO:0000313" key="1">
    <source>
        <dbReference type="EMBL" id="KAK7244807.1"/>
    </source>
</evidence>
<reference evidence="1 2" key="1">
    <citation type="submission" date="2024-01" db="EMBL/GenBank/DDBJ databases">
        <title>The genomes of 5 underutilized Papilionoideae crops provide insights into root nodulation and disease resistanc.</title>
        <authorList>
            <person name="Yuan L."/>
        </authorList>
    </citation>
    <scope>NUCLEOTIDE SEQUENCE [LARGE SCALE GENOMIC DNA]</scope>
    <source>
        <strain evidence="1">ZHUSHIDOU_FW_LH</strain>
        <tissue evidence="1">Leaf</tissue>
    </source>
</reference>
<organism evidence="1 2">
    <name type="scientific">Crotalaria pallida</name>
    <name type="common">Smooth rattlebox</name>
    <name type="synonym">Crotalaria striata</name>
    <dbReference type="NCBI Taxonomy" id="3830"/>
    <lineage>
        <taxon>Eukaryota</taxon>
        <taxon>Viridiplantae</taxon>
        <taxon>Streptophyta</taxon>
        <taxon>Embryophyta</taxon>
        <taxon>Tracheophyta</taxon>
        <taxon>Spermatophyta</taxon>
        <taxon>Magnoliopsida</taxon>
        <taxon>eudicotyledons</taxon>
        <taxon>Gunneridae</taxon>
        <taxon>Pentapetalae</taxon>
        <taxon>rosids</taxon>
        <taxon>fabids</taxon>
        <taxon>Fabales</taxon>
        <taxon>Fabaceae</taxon>
        <taxon>Papilionoideae</taxon>
        <taxon>50 kb inversion clade</taxon>
        <taxon>genistoids sensu lato</taxon>
        <taxon>core genistoids</taxon>
        <taxon>Crotalarieae</taxon>
        <taxon>Crotalaria</taxon>
    </lineage>
</organism>
<proteinExistence type="predicted"/>
<dbReference type="Proteomes" id="UP001372338">
    <property type="component" value="Unassembled WGS sequence"/>
</dbReference>
<name>A0AAN9E7W6_CROPI</name>
<keyword evidence="2" id="KW-1185">Reference proteome</keyword>
<dbReference type="EMBL" id="JAYWIO010000008">
    <property type="protein sequence ID" value="KAK7244807.1"/>
    <property type="molecule type" value="Genomic_DNA"/>
</dbReference>
<evidence type="ECO:0000313" key="2">
    <source>
        <dbReference type="Proteomes" id="UP001372338"/>
    </source>
</evidence>
<dbReference type="AlphaFoldDB" id="A0AAN9E7W6"/>
<accession>A0AAN9E7W6</accession>